<dbReference type="GO" id="GO:0000155">
    <property type="term" value="F:phosphorelay sensor kinase activity"/>
    <property type="evidence" value="ECO:0007669"/>
    <property type="project" value="InterPro"/>
</dbReference>
<evidence type="ECO:0000256" key="9">
    <source>
        <dbReference type="ARBA" id="ARBA00023012"/>
    </source>
</evidence>
<proteinExistence type="predicted"/>
<comment type="subcellular location">
    <subcellularLocation>
        <location evidence="2">Cell membrane</location>
    </subcellularLocation>
</comment>
<dbReference type="GO" id="GO:0030295">
    <property type="term" value="F:protein kinase activator activity"/>
    <property type="evidence" value="ECO:0007669"/>
    <property type="project" value="TreeGrafter"/>
</dbReference>
<dbReference type="Pfam" id="PF02518">
    <property type="entry name" value="HATPase_c"/>
    <property type="match status" value="1"/>
</dbReference>
<keyword evidence="6" id="KW-0547">Nucleotide-binding</keyword>
<dbReference type="CDD" id="cd00082">
    <property type="entry name" value="HisKA"/>
    <property type="match status" value="1"/>
</dbReference>
<dbReference type="EC" id="2.7.13.3" evidence="3"/>
<sequence length="305" mass="32486">MPPLPRRRLRLTAPGGAATFLTLPRRWLWLAALAGAAACLALLTLAHPLPAAALAGVVAGALGTLAAARRTLLDRQAQTVRLTAQLQSRADQVSALGHELKTPLSTIKAAADMLQEGTLTGRQADFLRIIDLQCAQVIHLCESLLIHARLESGLFEPAFEQADLSRLTREVVAAMRPLCAQNDQRITLDTPQVTPEVRADPRLLQAAVTNLLANASRFTTVGGRIAVRVAVIDTGIALYVTDDGAGMTREQRRALFRPFATSRPLGDGTGLGLVLTKTIIELHGGAIMVDTAAMKGTTILVTVPR</sequence>
<dbReference type="InterPro" id="IPR003661">
    <property type="entry name" value="HisK_dim/P_dom"/>
</dbReference>
<accession>A0A7W0CDJ6</accession>
<gene>
    <name evidence="13" type="ORF">HNR30_000532</name>
</gene>
<dbReference type="AlphaFoldDB" id="A0A7W0CDJ6"/>
<keyword evidence="9" id="KW-0902">Two-component regulatory system</keyword>
<keyword evidence="4" id="KW-0597">Phosphoprotein</keyword>
<dbReference type="InterPro" id="IPR036097">
    <property type="entry name" value="HisK_dim/P_sf"/>
</dbReference>
<comment type="caution">
    <text evidence="13">The sequence shown here is derived from an EMBL/GenBank/DDBJ whole genome shotgun (WGS) entry which is preliminary data.</text>
</comment>
<dbReference type="Proteomes" id="UP000530928">
    <property type="component" value="Unassembled WGS sequence"/>
</dbReference>
<dbReference type="GO" id="GO:0007234">
    <property type="term" value="P:osmosensory signaling via phosphorelay pathway"/>
    <property type="evidence" value="ECO:0007669"/>
    <property type="project" value="TreeGrafter"/>
</dbReference>
<keyword evidence="11" id="KW-0812">Transmembrane</keyword>
<evidence type="ECO:0000256" key="1">
    <source>
        <dbReference type="ARBA" id="ARBA00000085"/>
    </source>
</evidence>
<evidence type="ECO:0000313" key="14">
    <source>
        <dbReference type="Proteomes" id="UP000530928"/>
    </source>
</evidence>
<dbReference type="SMART" id="SM00387">
    <property type="entry name" value="HATPase_c"/>
    <property type="match status" value="1"/>
</dbReference>
<evidence type="ECO:0000256" key="5">
    <source>
        <dbReference type="ARBA" id="ARBA00022679"/>
    </source>
</evidence>
<dbReference type="GO" id="GO:0005886">
    <property type="term" value="C:plasma membrane"/>
    <property type="evidence" value="ECO:0007669"/>
    <property type="project" value="UniProtKB-SubCell"/>
</dbReference>
<dbReference type="Gene3D" id="3.30.565.10">
    <property type="entry name" value="Histidine kinase-like ATPase, C-terminal domain"/>
    <property type="match status" value="1"/>
</dbReference>
<dbReference type="RefSeq" id="WP_181608014.1">
    <property type="nucleotide sequence ID" value="NZ_BAABAM010000001.1"/>
</dbReference>
<evidence type="ECO:0000256" key="11">
    <source>
        <dbReference type="SAM" id="Phobius"/>
    </source>
</evidence>
<organism evidence="13 14">
    <name type="scientific">Nonomuraea soli</name>
    <dbReference type="NCBI Taxonomy" id="1032476"/>
    <lineage>
        <taxon>Bacteria</taxon>
        <taxon>Bacillati</taxon>
        <taxon>Actinomycetota</taxon>
        <taxon>Actinomycetes</taxon>
        <taxon>Streptosporangiales</taxon>
        <taxon>Streptosporangiaceae</taxon>
        <taxon>Nonomuraea</taxon>
    </lineage>
</organism>
<dbReference type="PANTHER" id="PTHR42878">
    <property type="entry name" value="TWO-COMPONENT HISTIDINE KINASE"/>
    <property type="match status" value="1"/>
</dbReference>
<feature type="transmembrane region" description="Helical" evidence="11">
    <location>
        <begin position="27"/>
        <end position="45"/>
    </location>
</feature>
<dbReference type="SUPFAM" id="SSF55874">
    <property type="entry name" value="ATPase domain of HSP90 chaperone/DNA topoisomerase II/histidine kinase"/>
    <property type="match status" value="1"/>
</dbReference>
<dbReference type="SUPFAM" id="SSF47384">
    <property type="entry name" value="Homodimeric domain of signal transducing histidine kinase"/>
    <property type="match status" value="1"/>
</dbReference>
<evidence type="ECO:0000256" key="4">
    <source>
        <dbReference type="ARBA" id="ARBA00022553"/>
    </source>
</evidence>
<keyword evidence="7 13" id="KW-0418">Kinase</keyword>
<feature type="transmembrane region" description="Helical" evidence="11">
    <location>
        <begin position="51"/>
        <end position="68"/>
    </location>
</feature>
<evidence type="ECO:0000313" key="13">
    <source>
        <dbReference type="EMBL" id="MBA2889197.1"/>
    </source>
</evidence>
<dbReference type="InterPro" id="IPR036890">
    <property type="entry name" value="HATPase_C_sf"/>
</dbReference>
<evidence type="ECO:0000256" key="2">
    <source>
        <dbReference type="ARBA" id="ARBA00004236"/>
    </source>
</evidence>
<evidence type="ECO:0000256" key="7">
    <source>
        <dbReference type="ARBA" id="ARBA00022777"/>
    </source>
</evidence>
<dbReference type="InterPro" id="IPR050351">
    <property type="entry name" value="BphY/WalK/GraS-like"/>
</dbReference>
<comment type="catalytic activity">
    <reaction evidence="1">
        <text>ATP + protein L-histidine = ADP + protein N-phospho-L-histidine.</text>
        <dbReference type="EC" id="2.7.13.3"/>
    </reaction>
</comment>
<dbReference type="PRINTS" id="PR00344">
    <property type="entry name" value="BCTRLSENSOR"/>
</dbReference>
<dbReference type="PANTHER" id="PTHR42878:SF7">
    <property type="entry name" value="SENSOR HISTIDINE KINASE GLRK"/>
    <property type="match status" value="1"/>
</dbReference>
<keyword evidence="11" id="KW-1133">Transmembrane helix</keyword>
<dbReference type="InterPro" id="IPR003594">
    <property type="entry name" value="HATPase_dom"/>
</dbReference>
<dbReference type="SMART" id="SM00388">
    <property type="entry name" value="HisKA"/>
    <property type="match status" value="1"/>
</dbReference>
<keyword evidence="5" id="KW-0808">Transferase</keyword>
<name>A0A7W0CDJ6_9ACTN</name>
<dbReference type="InterPro" id="IPR005467">
    <property type="entry name" value="His_kinase_dom"/>
</dbReference>
<dbReference type="EMBL" id="JACDUR010000001">
    <property type="protein sequence ID" value="MBA2889197.1"/>
    <property type="molecule type" value="Genomic_DNA"/>
</dbReference>
<evidence type="ECO:0000256" key="3">
    <source>
        <dbReference type="ARBA" id="ARBA00012438"/>
    </source>
</evidence>
<dbReference type="PROSITE" id="PS50109">
    <property type="entry name" value="HIS_KIN"/>
    <property type="match status" value="1"/>
</dbReference>
<feature type="domain" description="Histidine kinase" evidence="12">
    <location>
        <begin position="95"/>
        <end position="305"/>
    </location>
</feature>
<dbReference type="GO" id="GO:0005524">
    <property type="term" value="F:ATP binding"/>
    <property type="evidence" value="ECO:0007669"/>
    <property type="project" value="UniProtKB-KW"/>
</dbReference>
<dbReference type="Gene3D" id="1.10.287.130">
    <property type="match status" value="1"/>
</dbReference>
<evidence type="ECO:0000256" key="8">
    <source>
        <dbReference type="ARBA" id="ARBA00022840"/>
    </source>
</evidence>
<evidence type="ECO:0000256" key="6">
    <source>
        <dbReference type="ARBA" id="ARBA00022741"/>
    </source>
</evidence>
<keyword evidence="8" id="KW-0067">ATP-binding</keyword>
<keyword evidence="14" id="KW-1185">Reference proteome</keyword>
<protein>
    <recommendedName>
        <fullName evidence="10">Sensor-like histidine kinase SenX3</fullName>
        <ecNumber evidence="3">2.7.13.3</ecNumber>
    </recommendedName>
</protein>
<evidence type="ECO:0000256" key="10">
    <source>
        <dbReference type="ARBA" id="ARBA00039401"/>
    </source>
</evidence>
<dbReference type="CDD" id="cd00075">
    <property type="entry name" value="HATPase"/>
    <property type="match status" value="1"/>
</dbReference>
<keyword evidence="11" id="KW-0472">Membrane</keyword>
<evidence type="ECO:0000259" key="12">
    <source>
        <dbReference type="PROSITE" id="PS50109"/>
    </source>
</evidence>
<dbReference type="GO" id="GO:0000156">
    <property type="term" value="F:phosphorelay response regulator activity"/>
    <property type="evidence" value="ECO:0007669"/>
    <property type="project" value="TreeGrafter"/>
</dbReference>
<reference evidence="13 14" key="1">
    <citation type="submission" date="2020-07" db="EMBL/GenBank/DDBJ databases">
        <title>Genomic Encyclopedia of Type Strains, Phase IV (KMG-IV): sequencing the most valuable type-strain genomes for metagenomic binning, comparative biology and taxonomic classification.</title>
        <authorList>
            <person name="Goeker M."/>
        </authorList>
    </citation>
    <scope>NUCLEOTIDE SEQUENCE [LARGE SCALE GENOMIC DNA]</scope>
    <source>
        <strain evidence="13 14">DSM 45533</strain>
    </source>
</reference>
<dbReference type="Pfam" id="PF00512">
    <property type="entry name" value="HisKA"/>
    <property type="match status" value="1"/>
</dbReference>
<dbReference type="InterPro" id="IPR004358">
    <property type="entry name" value="Sig_transdc_His_kin-like_C"/>
</dbReference>